<comment type="pathway">
    <text evidence="2">Protein modification; protein glycosylation.</text>
</comment>
<evidence type="ECO:0000256" key="4">
    <source>
        <dbReference type="ARBA" id="ARBA00022679"/>
    </source>
</evidence>
<dbReference type="CDD" id="cd11296">
    <property type="entry name" value="O-FucT_like"/>
    <property type="match status" value="1"/>
</dbReference>
<evidence type="ECO:0000256" key="5">
    <source>
        <dbReference type="ARBA" id="ARBA00022824"/>
    </source>
</evidence>
<dbReference type="PANTHER" id="PTHR13398">
    <property type="entry name" value="GDP-FUCOSE PROTEIN O-FUCOSYLTRANSFERASE 2"/>
    <property type="match status" value="1"/>
</dbReference>
<dbReference type="PANTHER" id="PTHR13398:SF0">
    <property type="entry name" value="GDP-FUCOSE PROTEIN O-FUCOSYLTRANSFERASE 2"/>
    <property type="match status" value="1"/>
</dbReference>
<accession>A0ABP0FJQ4</accession>
<comment type="catalytic activity">
    <reaction evidence="12">
        <text>L-seryl-[protein] + GDP-beta-L-fucose = 3-O-(alpha-L-fucosyl)-L-seryl-[protein] + GDP + H(+)</text>
        <dbReference type="Rhea" id="RHEA:63644"/>
        <dbReference type="Rhea" id="RHEA-COMP:9863"/>
        <dbReference type="Rhea" id="RHEA-COMP:17914"/>
        <dbReference type="ChEBI" id="CHEBI:15378"/>
        <dbReference type="ChEBI" id="CHEBI:29999"/>
        <dbReference type="ChEBI" id="CHEBI:57273"/>
        <dbReference type="ChEBI" id="CHEBI:58189"/>
        <dbReference type="ChEBI" id="CHEBI:189632"/>
        <dbReference type="EC" id="2.4.1.221"/>
    </reaction>
    <physiologicalReaction direction="left-to-right" evidence="12">
        <dbReference type="Rhea" id="RHEA:63645"/>
    </physiologicalReaction>
</comment>
<evidence type="ECO:0000256" key="6">
    <source>
        <dbReference type="ARBA" id="ARBA00023253"/>
    </source>
</evidence>
<comment type="similarity">
    <text evidence="8">Belongs to the glycosyltransferase 68 family.</text>
</comment>
<keyword evidence="14" id="KW-1185">Reference proteome</keyword>
<evidence type="ECO:0000256" key="7">
    <source>
        <dbReference type="ARBA" id="ARBA00023277"/>
    </source>
</evidence>
<evidence type="ECO:0000313" key="13">
    <source>
        <dbReference type="EMBL" id="CAK8679899.1"/>
    </source>
</evidence>
<sequence>MEKRKIAFPLLPNASNIHKIPDDVLYSADTDSVHLPPCVTAAAENHVNAIIGNREYVALHWRTLFENQLFQSDIMGNSRLVKDVVVSKDPLKKTNNTPEDNQERAYQGKVSNENELTQTKSVNCTLWEPYRDDLITPFSTRIKLNPSRFLYPGFYGGPNNQIMGLHQSIYVAIRLNRTLVVPRFYTHPYTFGKVEIVPAFQRINIRRLCSFVSCISIEQFRKTCRGKMDVMFKAREVTDQQTKKYERDTEMNIFQKSDNDEADKLKLSQTAQFALLTYPDSNQPIRHDLWLSPNEDDIRAVYNTTASCALHALTYRSVEIMAKGKIAFPLLPSASNIHRIPDDVLYSAVTDSVHLPPCVTAAAENYVNAIIGNREYVALHWRYNEEDWFKPCQRPERKPVCEALKKITPQDVAHAIVNNLPPLQDNVNLRGRLPVYIAAPPSLKAFKLEIFSYMERINPSLEAVSVDLEEYFKKTGLVQCWQKADWVSHDDVISLIEMEIVRMSRYFFYSIRSSWSANIRPLRWEWKDGNTDKLFEASIFDLITNAKSGLTPTV</sequence>
<dbReference type="Gene3D" id="3.40.50.11340">
    <property type="match status" value="1"/>
</dbReference>
<comment type="catalytic activity">
    <reaction evidence="11">
        <text>L-threonyl-[protein] + GDP-beta-L-fucose = 3-O-(alpha-L-fucosyl)-L-threonyl-[protein] + GDP + H(+)</text>
        <dbReference type="Rhea" id="RHEA:70491"/>
        <dbReference type="Rhea" id="RHEA-COMP:11060"/>
        <dbReference type="Rhea" id="RHEA-COMP:17915"/>
        <dbReference type="ChEBI" id="CHEBI:15378"/>
        <dbReference type="ChEBI" id="CHEBI:30013"/>
        <dbReference type="ChEBI" id="CHEBI:57273"/>
        <dbReference type="ChEBI" id="CHEBI:58189"/>
        <dbReference type="ChEBI" id="CHEBI:189631"/>
        <dbReference type="EC" id="2.4.1.221"/>
    </reaction>
    <physiologicalReaction direction="left-to-right" evidence="11">
        <dbReference type="Rhea" id="RHEA:70492"/>
    </physiologicalReaction>
</comment>
<dbReference type="InterPro" id="IPR045130">
    <property type="entry name" value="OFUT2-like"/>
</dbReference>
<evidence type="ECO:0000313" key="14">
    <source>
        <dbReference type="Proteomes" id="UP001642483"/>
    </source>
</evidence>
<comment type="subcellular location">
    <subcellularLocation>
        <location evidence="1">Endoplasmic reticulum</location>
    </subcellularLocation>
</comment>
<dbReference type="InterPro" id="IPR019378">
    <property type="entry name" value="GDP-Fuc_O-FucTrfase"/>
</dbReference>
<name>A0ABP0FJQ4_CLALP</name>
<dbReference type="EC" id="2.4.1.221" evidence="3"/>
<dbReference type="Pfam" id="PF10250">
    <property type="entry name" value="O-FucT"/>
    <property type="match status" value="1"/>
</dbReference>
<dbReference type="Gene3D" id="3.40.50.11350">
    <property type="match status" value="1"/>
</dbReference>
<dbReference type="EMBL" id="CAWYQH010000068">
    <property type="protein sequence ID" value="CAK8679899.1"/>
    <property type="molecule type" value="Genomic_DNA"/>
</dbReference>
<evidence type="ECO:0000256" key="8">
    <source>
        <dbReference type="ARBA" id="ARBA00025803"/>
    </source>
</evidence>
<keyword evidence="4" id="KW-0808">Transferase</keyword>
<proteinExistence type="inferred from homology"/>
<keyword evidence="6" id="KW-0294">Fucose metabolism</keyword>
<keyword evidence="7" id="KW-0119">Carbohydrate metabolism</keyword>
<keyword evidence="5" id="KW-0256">Endoplasmic reticulum</keyword>
<evidence type="ECO:0000256" key="10">
    <source>
        <dbReference type="ARBA" id="ARBA00033083"/>
    </source>
</evidence>
<comment type="caution">
    <text evidence="13">The sequence shown here is derived from an EMBL/GenBank/DDBJ whole genome shotgun (WGS) entry which is preliminary data.</text>
</comment>
<evidence type="ECO:0000256" key="2">
    <source>
        <dbReference type="ARBA" id="ARBA00004922"/>
    </source>
</evidence>
<gene>
    <name evidence="13" type="ORF">CVLEPA_LOCUS10144</name>
</gene>
<dbReference type="Proteomes" id="UP001642483">
    <property type="component" value="Unassembled WGS sequence"/>
</dbReference>
<reference evidence="13 14" key="1">
    <citation type="submission" date="2024-02" db="EMBL/GenBank/DDBJ databases">
        <authorList>
            <person name="Daric V."/>
            <person name="Darras S."/>
        </authorList>
    </citation>
    <scope>NUCLEOTIDE SEQUENCE [LARGE SCALE GENOMIC DNA]</scope>
</reference>
<evidence type="ECO:0000256" key="12">
    <source>
        <dbReference type="ARBA" id="ARBA00048647"/>
    </source>
</evidence>
<evidence type="ECO:0000256" key="11">
    <source>
        <dbReference type="ARBA" id="ARBA00047273"/>
    </source>
</evidence>
<evidence type="ECO:0000256" key="1">
    <source>
        <dbReference type="ARBA" id="ARBA00004240"/>
    </source>
</evidence>
<evidence type="ECO:0000256" key="3">
    <source>
        <dbReference type="ARBA" id="ARBA00012196"/>
    </source>
</evidence>
<evidence type="ECO:0000256" key="9">
    <source>
        <dbReference type="ARBA" id="ARBA00026232"/>
    </source>
</evidence>
<protein>
    <recommendedName>
        <fullName evidence="9">GDP-fucose protein O-fucosyltransferase 2</fullName>
        <ecNumber evidence="3">2.4.1.221</ecNumber>
    </recommendedName>
    <alternativeName>
        <fullName evidence="10">Peptide-O-fucosyltransferase 2</fullName>
    </alternativeName>
</protein>
<organism evidence="13 14">
    <name type="scientific">Clavelina lepadiformis</name>
    <name type="common">Light-bulb sea squirt</name>
    <name type="synonym">Ascidia lepadiformis</name>
    <dbReference type="NCBI Taxonomy" id="159417"/>
    <lineage>
        <taxon>Eukaryota</taxon>
        <taxon>Metazoa</taxon>
        <taxon>Chordata</taxon>
        <taxon>Tunicata</taxon>
        <taxon>Ascidiacea</taxon>
        <taxon>Aplousobranchia</taxon>
        <taxon>Clavelinidae</taxon>
        <taxon>Clavelina</taxon>
    </lineage>
</organism>